<dbReference type="PANTHER" id="PTHR24320">
    <property type="entry name" value="RETINOL DEHYDROGENASE"/>
    <property type="match status" value="1"/>
</dbReference>
<dbReference type="InterPro" id="IPR036291">
    <property type="entry name" value="NAD(P)-bd_dom_sf"/>
</dbReference>
<keyword evidence="5" id="KW-1185">Reference proteome</keyword>
<evidence type="ECO:0000256" key="2">
    <source>
        <dbReference type="ARBA" id="ARBA00022857"/>
    </source>
</evidence>
<dbReference type="SUPFAM" id="SSF51735">
    <property type="entry name" value="NAD(P)-binding Rossmann-fold domains"/>
    <property type="match status" value="1"/>
</dbReference>
<name>A0A9P9ILZ5_9HYPO</name>
<dbReference type="GO" id="GO:0016491">
    <property type="term" value="F:oxidoreductase activity"/>
    <property type="evidence" value="ECO:0007669"/>
    <property type="project" value="UniProtKB-KW"/>
</dbReference>
<protein>
    <submittedName>
        <fullName evidence="4">Retinol dehydrogenase</fullName>
    </submittedName>
</protein>
<dbReference type="Gene3D" id="3.40.50.720">
    <property type="entry name" value="NAD(P)-binding Rossmann-like Domain"/>
    <property type="match status" value="1"/>
</dbReference>
<reference evidence="4" key="1">
    <citation type="journal article" date="2021" name="Nat. Commun.">
        <title>Genetic determinants of endophytism in the Arabidopsis root mycobiome.</title>
        <authorList>
            <person name="Mesny F."/>
            <person name="Miyauchi S."/>
            <person name="Thiergart T."/>
            <person name="Pickel B."/>
            <person name="Atanasova L."/>
            <person name="Karlsson M."/>
            <person name="Huettel B."/>
            <person name="Barry K.W."/>
            <person name="Haridas S."/>
            <person name="Chen C."/>
            <person name="Bauer D."/>
            <person name="Andreopoulos W."/>
            <person name="Pangilinan J."/>
            <person name="LaButti K."/>
            <person name="Riley R."/>
            <person name="Lipzen A."/>
            <person name="Clum A."/>
            <person name="Drula E."/>
            <person name="Henrissat B."/>
            <person name="Kohler A."/>
            <person name="Grigoriev I.V."/>
            <person name="Martin F.M."/>
            <person name="Hacquard S."/>
        </authorList>
    </citation>
    <scope>NUCLEOTIDE SEQUENCE</scope>
    <source>
        <strain evidence="4">MPI-CAGE-AT-0147</strain>
    </source>
</reference>
<evidence type="ECO:0000313" key="4">
    <source>
        <dbReference type="EMBL" id="KAH7127323.1"/>
    </source>
</evidence>
<proteinExistence type="inferred from homology"/>
<dbReference type="AlphaFoldDB" id="A0A9P9ILZ5"/>
<keyword evidence="2" id="KW-0521">NADP</keyword>
<dbReference type="Proteomes" id="UP000738349">
    <property type="component" value="Unassembled WGS sequence"/>
</dbReference>
<evidence type="ECO:0000256" key="3">
    <source>
        <dbReference type="ARBA" id="ARBA00023002"/>
    </source>
</evidence>
<sequence length="314" mass="33943">MKSIPFTPDKDIPDLSGKVIFVTGGNSGLGKETVLQLSKHKPACIFLASRSVANAEAALKDIKAAVPNPAPISVIELDLASLNSVHRAANEFLRQSSELHLLINNAGIMACPPGLTKDGYEIQFGTNHIGHALLTKLLLPVLEKTAQTGSDVRIITLSSNAEQFAPTPTPYNPDELKTEMTSKSTFARYGISKLANLHHSRSLSRRYPNIKCISLNPGGVNTGLSRGLYSSYPLIAPVIRVLAPFISKTVATGAKNQLWASVSPDAKSGEFYFPVAMTGKGSQGSNDRAAEDKLWEYTEQELEKFLQGRLRGKE</sequence>
<dbReference type="InterPro" id="IPR002347">
    <property type="entry name" value="SDR_fam"/>
</dbReference>
<dbReference type="OrthoDB" id="191139at2759"/>
<dbReference type="EMBL" id="JAGMUV010000019">
    <property type="protein sequence ID" value="KAH7127323.1"/>
    <property type="molecule type" value="Genomic_DNA"/>
</dbReference>
<comment type="similarity">
    <text evidence="1">Belongs to the short-chain dehydrogenases/reductases (SDR) family.</text>
</comment>
<comment type="caution">
    <text evidence="4">The sequence shown here is derived from an EMBL/GenBank/DDBJ whole genome shotgun (WGS) entry which is preliminary data.</text>
</comment>
<organism evidence="4 5">
    <name type="scientific">Dactylonectria macrodidyma</name>
    <dbReference type="NCBI Taxonomy" id="307937"/>
    <lineage>
        <taxon>Eukaryota</taxon>
        <taxon>Fungi</taxon>
        <taxon>Dikarya</taxon>
        <taxon>Ascomycota</taxon>
        <taxon>Pezizomycotina</taxon>
        <taxon>Sordariomycetes</taxon>
        <taxon>Hypocreomycetidae</taxon>
        <taxon>Hypocreales</taxon>
        <taxon>Nectriaceae</taxon>
        <taxon>Dactylonectria</taxon>
    </lineage>
</organism>
<keyword evidence="3" id="KW-0560">Oxidoreductase</keyword>
<accession>A0A9P9ILZ5</accession>
<evidence type="ECO:0000256" key="1">
    <source>
        <dbReference type="ARBA" id="ARBA00006484"/>
    </source>
</evidence>
<dbReference type="Pfam" id="PF00106">
    <property type="entry name" value="adh_short"/>
    <property type="match status" value="1"/>
</dbReference>
<gene>
    <name evidence="4" type="ORF">EDB81DRAFT_907492</name>
</gene>
<dbReference type="PRINTS" id="PR00081">
    <property type="entry name" value="GDHRDH"/>
</dbReference>
<dbReference type="PANTHER" id="PTHR24320:SF282">
    <property type="entry name" value="WW DOMAIN-CONTAINING OXIDOREDUCTASE"/>
    <property type="match status" value="1"/>
</dbReference>
<evidence type="ECO:0000313" key="5">
    <source>
        <dbReference type="Proteomes" id="UP000738349"/>
    </source>
</evidence>